<reference evidence="1" key="1">
    <citation type="submission" date="2016-10" db="EMBL/GenBank/DDBJ databases">
        <title>Sequence of Gallionella enrichment culture.</title>
        <authorList>
            <person name="Poehlein A."/>
            <person name="Muehling M."/>
            <person name="Daniel R."/>
        </authorList>
    </citation>
    <scope>NUCLEOTIDE SEQUENCE</scope>
</reference>
<comment type="caution">
    <text evidence="1">The sequence shown here is derived from an EMBL/GenBank/DDBJ whole genome shotgun (WGS) entry which is preliminary data.</text>
</comment>
<dbReference type="AlphaFoldDB" id="A0A1J5PTQ2"/>
<evidence type="ECO:0000313" key="1">
    <source>
        <dbReference type="EMBL" id="OIQ70964.1"/>
    </source>
</evidence>
<protein>
    <submittedName>
        <fullName evidence="1">Uncharacterized protein</fullName>
    </submittedName>
</protein>
<proteinExistence type="predicted"/>
<gene>
    <name evidence="1" type="ORF">GALL_474210</name>
</gene>
<name>A0A1J5PTQ2_9ZZZZ</name>
<sequence>MQAAQRSKDAVIEVAPEHKRHDDLAQGLRGTVVDTGRRSHHPALEPGKAFPFAPLHMQVLFQRVQRQRGRTGVAVGAQGQVNPEHKPVFAGVTNQAINGSHGFGEILVVGQATPALGIASGFPVFVIDVNQVNVARYIELSGPELAHANKPQLGAPALGRHGCAIGQIQGCQHFGQGLVEGKFCQLRHRCGNVRQRGLSVAIQTQQALKHQAAQDAQGRCAVMPGLSECVKGLCQVLRCGQTRGDPGQLGLITATHPLRKAGVNCQGWAGHNSALQLLFKRFVCTGLRTFKNLVGADPVVAFVRAAGLAGIWCCLGHPALADCAANWRFASFA</sequence>
<organism evidence="1">
    <name type="scientific">mine drainage metagenome</name>
    <dbReference type="NCBI Taxonomy" id="410659"/>
    <lineage>
        <taxon>unclassified sequences</taxon>
        <taxon>metagenomes</taxon>
        <taxon>ecological metagenomes</taxon>
    </lineage>
</organism>
<dbReference type="EMBL" id="MLJW01003940">
    <property type="protein sequence ID" value="OIQ70964.1"/>
    <property type="molecule type" value="Genomic_DNA"/>
</dbReference>
<accession>A0A1J5PTQ2</accession>